<dbReference type="Proteomes" id="UP000244904">
    <property type="component" value="Unassembled WGS sequence"/>
</dbReference>
<gene>
    <name evidence="2" type="ORF">PRI8871_01896</name>
</gene>
<keyword evidence="3" id="KW-1185">Reference proteome</keyword>
<keyword evidence="1" id="KW-0472">Membrane</keyword>
<evidence type="ECO:0000313" key="3">
    <source>
        <dbReference type="Proteomes" id="UP000244904"/>
    </source>
</evidence>
<dbReference type="RefSeq" id="WP_108885972.1">
    <property type="nucleotide sequence ID" value="NZ_OMOJ01000003.1"/>
</dbReference>
<reference evidence="3" key="1">
    <citation type="submission" date="2018-03" db="EMBL/GenBank/DDBJ databases">
        <authorList>
            <person name="Rodrigo-Torres L."/>
            <person name="Arahal R. D."/>
            <person name="Lucena T."/>
        </authorList>
    </citation>
    <scope>NUCLEOTIDE SEQUENCE [LARGE SCALE GENOMIC DNA]</scope>
    <source>
        <strain evidence="3">CECT 8871</strain>
    </source>
</reference>
<dbReference type="AlphaFoldDB" id="A0A2R8AW26"/>
<organism evidence="2 3">
    <name type="scientific">Pseudoprimorskyibacter insulae</name>
    <dbReference type="NCBI Taxonomy" id="1695997"/>
    <lineage>
        <taxon>Bacteria</taxon>
        <taxon>Pseudomonadati</taxon>
        <taxon>Pseudomonadota</taxon>
        <taxon>Alphaproteobacteria</taxon>
        <taxon>Rhodobacterales</taxon>
        <taxon>Paracoccaceae</taxon>
        <taxon>Pseudoprimorskyibacter</taxon>
    </lineage>
</organism>
<dbReference type="OrthoDB" id="7876823at2"/>
<accession>A0A2R8AW26</accession>
<proteinExistence type="predicted"/>
<name>A0A2R8AW26_9RHOB</name>
<dbReference type="EMBL" id="OMOJ01000003">
    <property type="protein sequence ID" value="SPF80094.1"/>
    <property type="molecule type" value="Genomic_DNA"/>
</dbReference>
<keyword evidence="1" id="KW-1133">Transmembrane helix</keyword>
<sequence>MLRQSRQKHSSVGEMISTICFAGVSLWLLSAAAEAPMPKAVVLGVCSVFCMAAAARFLIARAVNRFLK</sequence>
<protein>
    <submittedName>
        <fullName evidence="2">Uncharacterized protein</fullName>
    </submittedName>
</protein>
<evidence type="ECO:0000313" key="2">
    <source>
        <dbReference type="EMBL" id="SPF80094.1"/>
    </source>
</evidence>
<keyword evidence="1" id="KW-0812">Transmembrane</keyword>
<evidence type="ECO:0000256" key="1">
    <source>
        <dbReference type="SAM" id="Phobius"/>
    </source>
</evidence>
<feature type="transmembrane region" description="Helical" evidence="1">
    <location>
        <begin position="12"/>
        <end position="29"/>
    </location>
</feature>
<feature type="transmembrane region" description="Helical" evidence="1">
    <location>
        <begin position="41"/>
        <end position="59"/>
    </location>
</feature>